<evidence type="ECO:0000313" key="2">
    <source>
        <dbReference type="Proteomes" id="UP001460270"/>
    </source>
</evidence>
<accession>A0AAW0MSA7</accession>
<sequence length="133" mass="14942">MLTPQRGQSRLMNHIPWASLFTLDLNEQTGFSSEVSGLVSEMSVVTRGLSRTCSHLRPIARSFSSAPSQLQPRTSSKCEELFSLEHKYGAPIYQPLPVILERGEGTYHTLSALLAFNGTRKTKERVRFKCLED</sequence>
<dbReference type="Proteomes" id="UP001460270">
    <property type="component" value="Unassembled WGS sequence"/>
</dbReference>
<protein>
    <submittedName>
        <fullName evidence="1">Uncharacterized protein</fullName>
    </submittedName>
</protein>
<proteinExistence type="predicted"/>
<dbReference type="EMBL" id="JBBPFD010000020">
    <property type="protein sequence ID" value="KAK7884093.1"/>
    <property type="molecule type" value="Genomic_DNA"/>
</dbReference>
<organism evidence="1 2">
    <name type="scientific">Mugilogobius chulae</name>
    <name type="common">yellowstripe goby</name>
    <dbReference type="NCBI Taxonomy" id="88201"/>
    <lineage>
        <taxon>Eukaryota</taxon>
        <taxon>Metazoa</taxon>
        <taxon>Chordata</taxon>
        <taxon>Craniata</taxon>
        <taxon>Vertebrata</taxon>
        <taxon>Euteleostomi</taxon>
        <taxon>Actinopterygii</taxon>
        <taxon>Neopterygii</taxon>
        <taxon>Teleostei</taxon>
        <taxon>Neoteleostei</taxon>
        <taxon>Acanthomorphata</taxon>
        <taxon>Gobiaria</taxon>
        <taxon>Gobiiformes</taxon>
        <taxon>Gobioidei</taxon>
        <taxon>Gobiidae</taxon>
        <taxon>Gobionellinae</taxon>
        <taxon>Mugilogobius</taxon>
    </lineage>
</organism>
<gene>
    <name evidence="1" type="ORF">WMY93_027216</name>
</gene>
<name>A0AAW0MSA7_9GOBI</name>
<evidence type="ECO:0000313" key="1">
    <source>
        <dbReference type="EMBL" id="KAK7884093.1"/>
    </source>
</evidence>
<reference evidence="2" key="1">
    <citation type="submission" date="2024-04" db="EMBL/GenBank/DDBJ databases">
        <title>Salinicola lusitanus LLJ914,a marine bacterium isolated from the Okinawa Trough.</title>
        <authorList>
            <person name="Li J."/>
        </authorList>
    </citation>
    <scope>NUCLEOTIDE SEQUENCE [LARGE SCALE GENOMIC DNA]</scope>
</reference>
<keyword evidence="2" id="KW-1185">Reference proteome</keyword>
<comment type="caution">
    <text evidence="1">The sequence shown here is derived from an EMBL/GenBank/DDBJ whole genome shotgun (WGS) entry which is preliminary data.</text>
</comment>
<dbReference type="AlphaFoldDB" id="A0AAW0MSA7"/>